<dbReference type="InterPro" id="IPR029068">
    <property type="entry name" value="Glyas_Bleomycin-R_OHBP_Dase"/>
</dbReference>
<dbReference type="PROSITE" id="PS51819">
    <property type="entry name" value="VOC"/>
    <property type="match status" value="1"/>
</dbReference>
<dbReference type="InterPro" id="IPR037523">
    <property type="entry name" value="VOC_core"/>
</dbReference>
<accession>A0ABZ2UZS9</accession>
<dbReference type="InterPro" id="IPR004360">
    <property type="entry name" value="Glyas_Fos-R_dOase_dom"/>
</dbReference>
<keyword evidence="3" id="KW-1185">Reference proteome</keyword>
<evidence type="ECO:0000313" key="3">
    <source>
        <dbReference type="Proteomes" id="UP001440612"/>
    </source>
</evidence>
<sequence length="127" mass="14243">MKLALIAIVVPDYDEAIGFFVDVMGFDLLEDSDQGNGKRWVRVAPPNGSCAFLLARAVNDRQQQAIGNQGGGRVWLFLETDDFDRDYQALRSKGVHFEETPRSEPYGTVAVFQDPFGNRWDLIAFAN</sequence>
<dbReference type="SUPFAM" id="SSF54593">
    <property type="entry name" value="Glyoxalase/Bleomycin resistance protein/Dihydroxybiphenyl dioxygenase"/>
    <property type="match status" value="1"/>
</dbReference>
<proteinExistence type="predicted"/>
<dbReference type="PANTHER" id="PTHR36437">
    <property type="entry name" value="GLYOXALASE/BLEOMYCIN RESISTANCE PROTEIN/DIOXYGENASE"/>
    <property type="match status" value="1"/>
</dbReference>
<dbReference type="Proteomes" id="UP001440612">
    <property type="component" value="Chromosome"/>
</dbReference>
<gene>
    <name evidence="2" type="ORF">AABB29_10230</name>
</gene>
<evidence type="ECO:0000313" key="2">
    <source>
        <dbReference type="EMBL" id="WZC47322.1"/>
    </source>
</evidence>
<evidence type="ECO:0000259" key="1">
    <source>
        <dbReference type="PROSITE" id="PS51819"/>
    </source>
</evidence>
<dbReference type="Pfam" id="PF00903">
    <property type="entry name" value="Glyoxalase"/>
    <property type="match status" value="1"/>
</dbReference>
<name>A0ABZ2UZS9_9RHOB</name>
<dbReference type="PANTHER" id="PTHR36437:SF2">
    <property type="entry name" value="GLYOXALASE_BLEOMYCIN RESISTANCE PROTEIN_DIOXYGENASE"/>
    <property type="match status" value="1"/>
</dbReference>
<organism evidence="2 3">
    <name type="scientific">Yoonia phaeophyticola</name>
    <dbReference type="NCBI Taxonomy" id="3137369"/>
    <lineage>
        <taxon>Bacteria</taxon>
        <taxon>Pseudomonadati</taxon>
        <taxon>Pseudomonadota</taxon>
        <taxon>Alphaproteobacteria</taxon>
        <taxon>Rhodobacterales</taxon>
        <taxon>Paracoccaceae</taxon>
        <taxon>Yoonia</taxon>
    </lineage>
</organism>
<protein>
    <submittedName>
        <fullName evidence="2">VOC family protein</fullName>
    </submittedName>
</protein>
<reference evidence="3" key="1">
    <citation type="submission" date="2024-04" db="EMBL/GenBank/DDBJ databases">
        <title>Phylogenomic analyses of a clade within the roseobacter group suggest taxonomic reassignments of species of the genera Aestuariivita, Citreicella, Loktanella, Nautella, Pelagibaca, Ruegeria, Thalassobius, Thiobacimonas and Tropicibacter, and the proposal o.</title>
        <authorList>
            <person name="Jeon C.O."/>
        </authorList>
    </citation>
    <scope>NUCLEOTIDE SEQUENCE [LARGE SCALE GENOMIC DNA]</scope>
    <source>
        <strain evidence="3">BS5-3</strain>
    </source>
</reference>
<dbReference type="RefSeq" id="WP_341365442.1">
    <property type="nucleotide sequence ID" value="NZ_CP150951.2"/>
</dbReference>
<dbReference type="EMBL" id="CP150951">
    <property type="protein sequence ID" value="WZC47322.1"/>
    <property type="molecule type" value="Genomic_DNA"/>
</dbReference>
<dbReference type="Gene3D" id="3.10.180.10">
    <property type="entry name" value="2,3-Dihydroxybiphenyl 1,2-Dioxygenase, domain 1"/>
    <property type="match status" value="1"/>
</dbReference>
<feature type="domain" description="VOC" evidence="1">
    <location>
        <begin position="2"/>
        <end position="125"/>
    </location>
</feature>